<protein>
    <submittedName>
        <fullName evidence="2">Putative secreted protein</fullName>
    </submittedName>
</protein>
<evidence type="ECO:0000313" key="2">
    <source>
        <dbReference type="EMBL" id="NIE44370.1"/>
    </source>
</evidence>
<feature type="signal peptide" evidence="1">
    <location>
        <begin position="1"/>
        <end position="18"/>
    </location>
</feature>
<dbReference type="EMBL" id="GIKN01002097">
    <property type="protein sequence ID" value="NIE44370.1"/>
    <property type="molecule type" value="Transcribed_RNA"/>
</dbReference>
<organism evidence="2">
    <name type="scientific">Rhipicephalus microplus</name>
    <name type="common">Cattle tick</name>
    <name type="synonym">Boophilus microplus</name>
    <dbReference type="NCBI Taxonomy" id="6941"/>
    <lineage>
        <taxon>Eukaryota</taxon>
        <taxon>Metazoa</taxon>
        <taxon>Ecdysozoa</taxon>
        <taxon>Arthropoda</taxon>
        <taxon>Chelicerata</taxon>
        <taxon>Arachnida</taxon>
        <taxon>Acari</taxon>
        <taxon>Parasitiformes</taxon>
        <taxon>Ixodida</taxon>
        <taxon>Ixodoidea</taxon>
        <taxon>Ixodidae</taxon>
        <taxon>Rhipicephalinae</taxon>
        <taxon>Rhipicephalus</taxon>
        <taxon>Boophilus</taxon>
    </lineage>
</organism>
<sequence>MRVCGACLLLYVCVCVLASPKCSRRCFGFASTHVEKAVSSLQRLSLKLECRKVSSPRFAVVYDVARLNHYTETPLRSLAQRSHWIRKL</sequence>
<evidence type="ECO:0000256" key="1">
    <source>
        <dbReference type="SAM" id="SignalP"/>
    </source>
</evidence>
<proteinExistence type="predicted"/>
<keyword evidence="1" id="KW-0732">Signal</keyword>
<dbReference type="AlphaFoldDB" id="A0A6G5A2I7"/>
<name>A0A6G5A2I7_RHIMP</name>
<feature type="chain" id="PRO_5026294142" evidence="1">
    <location>
        <begin position="19"/>
        <end position="88"/>
    </location>
</feature>
<accession>A0A6G5A2I7</accession>
<reference evidence="2" key="1">
    <citation type="submission" date="2020-03" db="EMBL/GenBank/DDBJ databases">
        <title>A transcriptome and proteome of the tick Rhipicephalus microplus shaped by the genetic composition of its hosts and developmental stage.</title>
        <authorList>
            <person name="Garcia G.R."/>
            <person name="Ribeiro J.M.C."/>
            <person name="Maruyama S.R."/>
            <person name="Gardinasse L.G."/>
            <person name="Nelson K."/>
            <person name="Ferreira B.R."/>
            <person name="Andrade T.G."/>
            <person name="Santos I.K.F.M."/>
        </authorList>
    </citation>
    <scope>NUCLEOTIDE SEQUENCE</scope>
    <source>
        <strain evidence="2">NSGR</strain>
        <tissue evidence="2">Salivary glands</tissue>
    </source>
</reference>